<dbReference type="RefSeq" id="WP_155732612.1">
    <property type="nucleotide sequence ID" value="NZ_AQHB01000047.1"/>
</dbReference>
<evidence type="ECO:0000259" key="3">
    <source>
        <dbReference type="PROSITE" id="PS51186"/>
    </source>
</evidence>
<dbReference type="AlphaFoldDB" id="A0A166V421"/>
<dbReference type="Pfam" id="PF00583">
    <property type="entry name" value="Acetyltransf_1"/>
    <property type="match status" value="1"/>
</dbReference>
<evidence type="ECO:0000313" key="4">
    <source>
        <dbReference type="EMBL" id="KZN31686.1"/>
    </source>
</evidence>
<feature type="domain" description="N-acetyltransferase" evidence="3">
    <location>
        <begin position="3"/>
        <end position="177"/>
    </location>
</feature>
<keyword evidence="1" id="KW-0808">Transferase</keyword>
<evidence type="ECO:0000256" key="2">
    <source>
        <dbReference type="ARBA" id="ARBA00023315"/>
    </source>
</evidence>
<sequence length="177" mass="19762">MDYILRTAKDEDIPALREIIEASARGLSTQFYSSKQIELALQGALGVDSQLIEDRTYFCIEVKGEIVACGGWSYRSTLFGSDSEQSRNATKLDPNTQAAKVRAFFVKPNYARKGLGTLLMEKCEAEAIHKGYRKLELMATLPGVKLYEQHGFSGQETVEYSLSDDMTITFVPMAKQL</sequence>
<dbReference type="CDD" id="cd04301">
    <property type="entry name" value="NAT_SF"/>
    <property type="match status" value="1"/>
</dbReference>
<evidence type="ECO:0000313" key="5">
    <source>
        <dbReference type="Proteomes" id="UP000076643"/>
    </source>
</evidence>
<keyword evidence="2" id="KW-0012">Acyltransferase</keyword>
<dbReference type="InterPro" id="IPR050832">
    <property type="entry name" value="Bact_Acetyltransf"/>
</dbReference>
<reference evidence="4 5" key="1">
    <citation type="submission" date="2013-07" db="EMBL/GenBank/DDBJ databases">
        <title>Comparative Genomic and Metabolomic Analysis of Twelve Strains of Pseudoalteromonas luteoviolacea.</title>
        <authorList>
            <person name="Vynne N.G."/>
            <person name="Mansson M."/>
            <person name="Gram L."/>
        </authorList>
    </citation>
    <scope>NUCLEOTIDE SEQUENCE [LARGE SCALE GENOMIC DNA]</scope>
    <source>
        <strain evidence="4 5">DSM 6061</strain>
    </source>
</reference>
<dbReference type="InterPro" id="IPR000182">
    <property type="entry name" value="GNAT_dom"/>
</dbReference>
<protein>
    <recommendedName>
        <fullName evidence="3">N-acetyltransferase domain-containing protein</fullName>
    </recommendedName>
</protein>
<comment type="caution">
    <text evidence="4">The sequence shown here is derived from an EMBL/GenBank/DDBJ whole genome shotgun (WGS) entry which is preliminary data.</text>
</comment>
<evidence type="ECO:0000256" key="1">
    <source>
        <dbReference type="ARBA" id="ARBA00022679"/>
    </source>
</evidence>
<dbReference type="PROSITE" id="PS51186">
    <property type="entry name" value="GNAT"/>
    <property type="match status" value="1"/>
</dbReference>
<dbReference type="InterPro" id="IPR016181">
    <property type="entry name" value="Acyl_CoA_acyltransferase"/>
</dbReference>
<dbReference type="PATRIC" id="fig|1365250.3.peg.4427"/>
<dbReference type="EMBL" id="AUYB01000136">
    <property type="protein sequence ID" value="KZN31686.1"/>
    <property type="molecule type" value="Genomic_DNA"/>
</dbReference>
<gene>
    <name evidence="4" type="ORF">N475_04325</name>
</gene>
<dbReference type="Gene3D" id="3.40.630.30">
    <property type="match status" value="1"/>
</dbReference>
<dbReference type="PANTHER" id="PTHR43877">
    <property type="entry name" value="AMINOALKYLPHOSPHONATE N-ACETYLTRANSFERASE-RELATED-RELATED"/>
    <property type="match status" value="1"/>
</dbReference>
<keyword evidence="5" id="KW-1185">Reference proteome</keyword>
<organism evidence="4 5">
    <name type="scientific">Pseudoalteromonas luteoviolacea DSM 6061</name>
    <dbReference type="NCBI Taxonomy" id="1365250"/>
    <lineage>
        <taxon>Bacteria</taxon>
        <taxon>Pseudomonadati</taxon>
        <taxon>Pseudomonadota</taxon>
        <taxon>Gammaproteobacteria</taxon>
        <taxon>Alteromonadales</taxon>
        <taxon>Pseudoalteromonadaceae</taxon>
        <taxon>Pseudoalteromonas</taxon>
    </lineage>
</organism>
<dbReference type="Proteomes" id="UP000076643">
    <property type="component" value="Unassembled WGS sequence"/>
</dbReference>
<accession>A0A166V421</accession>
<name>A0A166V421_9GAMM</name>
<dbReference type="PANTHER" id="PTHR43877:SF1">
    <property type="entry name" value="ACETYLTRANSFERASE"/>
    <property type="match status" value="1"/>
</dbReference>
<proteinExistence type="predicted"/>
<dbReference type="GO" id="GO:0016747">
    <property type="term" value="F:acyltransferase activity, transferring groups other than amino-acyl groups"/>
    <property type="evidence" value="ECO:0007669"/>
    <property type="project" value="InterPro"/>
</dbReference>
<dbReference type="SUPFAM" id="SSF55729">
    <property type="entry name" value="Acyl-CoA N-acyltransferases (Nat)"/>
    <property type="match status" value="1"/>
</dbReference>